<organism evidence="1 2">
    <name type="scientific">Aureobasidium melanogenum (strain CBS 110374)</name>
    <name type="common">Aureobasidium pullulans var. melanogenum</name>
    <dbReference type="NCBI Taxonomy" id="1043003"/>
    <lineage>
        <taxon>Eukaryota</taxon>
        <taxon>Fungi</taxon>
        <taxon>Dikarya</taxon>
        <taxon>Ascomycota</taxon>
        <taxon>Pezizomycotina</taxon>
        <taxon>Dothideomycetes</taxon>
        <taxon>Dothideomycetidae</taxon>
        <taxon>Dothideales</taxon>
        <taxon>Saccotheciaceae</taxon>
        <taxon>Aureobasidium</taxon>
    </lineage>
</organism>
<sequence>MLSNKPRPSRPIVLEPCKAHHVLQTCMRHPSPNKHLIICSTRDAFLQSLLYEITRESRIDHNTALDLLTPTLSNLHNSRNTKITFCSDLTNLRAYLATLKYPPQLAQVDSEPEGILDQPCPLLMILNPIQIHEHTLSYSAQGFNRTFAAIIDAAHYLDHQLVMEDEDMLDRRTLTNPWDQDVSMLNITTKTFGTGGRGWVGRTVKIRQVAKRWCRFRELDDYNAELL</sequence>
<dbReference type="AlphaFoldDB" id="A0A074VDH9"/>
<dbReference type="EMBL" id="KL584852">
    <property type="protein sequence ID" value="KEQ58745.1"/>
    <property type="molecule type" value="Genomic_DNA"/>
</dbReference>
<reference evidence="1 2" key="1">
    <citation type="journal article" date="2014" name="BMC Genomics">
        <title>Genome sequencing of four Aureobasidium pullulans varieties: biotechnological potential, stress tolerance, and description of new species.</title>
        <authorList>
            <person name="Gostin Ar C."/>
            <person name="Ohm R.A."/>
            <person name="Kogej T."/>
            <person name="Sonjak S."/>
            <person name="Turk M."/>
            <person name="Zajc J."/>
            <person name="Zalar P."/>
            <person name="Grube M."/>
            <person name="Sun H."/>
            <person name="Han J."/>
            <person name="Sharma A."/>
            <person name="Chiniquy J."/>
            <person name="Ngan C.Y."/>
            <person name="Lipzen A."/>
            <person name="Barry K."/>
            <person name="Grigoriev I.V."/>
            <person name="Gunde-Cimerman N."/>
        </authorList>
    </citation>
    <scope>NUCLEOTIDE SEQUENCE [LARGE SCALE GENOMIC DNA]</scope>
    <source>
        <strain evidence="1 2">CBS 110374</strain>
    </source>
</reference>
<proteinExistence type="predicted"/>
<dbReference type="Proteomes" id="UP000030672">
    <property type="component" value="Unassembled WGS sequence"/>
</dbReference>
<gene>
    <name evidence="1" type="ORF">M437DRAFT_58523</name>
</gene>
<dbReference type="HOGENOM" id="CLU_071085_0_0_1"/>
<accession>A0A074VDH9</accession>
<evidence type="ECO:0000313" key="1">
    <source>
        <dbReference type="EMBL" id="KEQ58745.1"/>
    </source>
</evidence>
<name>A0A074VDH9_AURM1</name>
<protein>
    <submittedName>
        <fullName evidence="1">Uncharacterized protein</fullName>
    </submittedName>
</protein>
<dbReference type="GeneID" id="63916785"/>
<evidence type="ECO:0000313" key="2">
    <source>
        <dbReference type="Proteomes" id="UP000030672"/>
    </source>
</evidence>
<keyword evidence="2" id="KW-1185">Reference proteome</keyword>
<dbReference type="RefSeq" id="XP_040875768.1">
    <property type="nucleotide sequence ID" value="XM_041023412.1"/>
</dbReference>